<feature type="disulfide bond" evidence="9">
    <location>
        <begin position="508"/>
        <end position="572"/>
    </location>
</feature>
<dbReference type="PANTHER" id="PTHR19331">
    <property type="entry name" value="SCAVENGER RECEPTOR DOMAIN-CONTAINING"/>
    <property type="match status" value="1"/>
</dbReference>
<evidence type="ECO:0000313" key="13">
    <source>
        <dbReference type="EnsemblMetazoa" id="Aqu2.1.24499_001"/>
    </source>
</evidence>
<dbReference type="KEGG" id="aqu:105313741"/>
<dbReference type="Gene3D" id="3.10.250.10">
    <property type="entry name" value="SRCR-like domain"/>
    <property type="match status" value="6"/>
</dbReference>
<name>A0A1X7UAI7_AMPQE</name>
<evidence type="ECO:0000256" key="1">
    <source>
        <dbReference type="ARBA" id="ARBA00004167"/>
    </source>
</evidence>
<feature type="chain" id="PRO_5010856208" description="SRCR domain-containing protein" evidence="11">
    <location>
        <begin position="27"/>
        <end position="887"/>
    </location>
</feature>
<evidence type="ECO:0000256" key="10">
    <source>
        <dbReference type="SAM" id="Phobius"/>
    </source>
</evidence>
<feature type="domain" description="SRCR" evidence="12">
    <location>
        <begin position="482"/>
        <end position="583"/>
    </location>
</feature>
<dbReference type="InterPro" id="IPR001190">
    <property type="entry name" value="SRCR"/>
</dbReference>
<dbReference type="AlphaFoldDB" id="A0A1X7UAI7"/>
<dbReference type="SMART" id="SM00202">
    <property type="entry name" value="SR"/>
    <property type="match status" value="6"/>
</dbReference>
<feature type="disulfide bond" evidence="9">
    <location>
        <begin position="552"/>
        <end position="562"/>
    </location>
</feature>
<feature type="disulfide bond" evidence="9">
    <location>
        <begin position="521"/>
        <end position="582"/>
    </location>
</feature>
<keyword evidence="5 10" id="KW-1133">Transmembrane helix</keyword>
<feature type="domain" description="SRCR" evidence="12">
    <location>
        <begin position="271"/>
        <end position="368"/>
    </location>
</feature>
<feature type="domain" description="SRCR" evidence="12">
    <location>
        <begin position="140"/>
        <end position="244"/>
    </location>
</feature>
<feature type="domain" description="SRCR" evidence="12">
    <location>
        <begin position="593"/>
        <end position="706"/>
    </location>
</feature>
<reference evidence="13" key="2">
    <citation type="submission" date="2017-05" db="UniProtKB">
        <authorList>
            <consortium name="EnsemblMetazoa"/>
        </authorList>
    </citation>
    <scope>IDENTIFICATION</scope>
</reference>
<dbReference type="EnsemblMetazoa" id="Aqu2.1.24499_001">
    <property type="protein sequence ID" value="Aqu2.1.24499_001"/>
    <property type="gene ID" value="Aqu2.1.24499"/>
</dbReference>
<feature type="disulfide bond" evidence="9">
    <location>
        <begin position="675"/>
        <end position="685"/>
    </location>
</feature>
<keyword evidence="4" id="KW-0677">Repeat</keyword>
<feature type="signal peptide" evidence="11">
    <location>
        <begin position="1"/>
        <end position="26"/>
    </location>
</feature>
<evidence type="ECO:0000259" key="12">
    <source>
        <dbReference type="PROSITE" id="PS50287"/>
    </source>
</evidence>
<keyword evidence="8" id="KW-0325">Glycoprotein</keyword>
<keyword evidence="14" id="KW-1185">Reference proteome</keyword>
<evidence type="ECO:0000256" key="6">
    <source>
        <dbReference type="ARBA" id="ARBA00023136"/>
    </source>
</evidence>
<evidence type="ECO:0000256" key="4">
    <source>
        <dbReference type="ARBA" id="ARBA00022737"/>
    </source>
</evidence>
<evidence type="ECO:0000256" key="9">
    <source>
        <dbReference type="PROSITE-ProRule" id="PRU00196"/>
    </source>
</evidence>
<reference evidence="14" key="1">
    <citation type="journal article" date="2010" name="Nature">
        <title>The Amphimedon queenslandica genome and the evolution of animal complexity.</title>
        <authorList>
            <person name="Srivastava M."/>
            <person name="Simakov O."/>
            <person name="Chapman J."/>
            <person name="Fahey B."/>
            <person name="Gauthier M.E."/>
            <person name="Mitros T."/>
            <person name="Richards G.S."/>
            <person name="Conaco C."/>
            <person name="Dacre M."/>
            <person name="Hellsten U."/>
            <person name="Larroux C."/>
            <person name="Putnam N.H."/>
            <person name="Stanke M."/>
            <person name="Adamska M."/>
            <person name="Darling A."/>
            <person name="Degnan S.M."/>
            <person name="Oakley T.H."/>
            <person name="Plachetzki D.C."/>
            <person name="Zhai Y."/>
            <person name="Adamski M."/>
            <person name="Calcino A."/>
            <person name="Cummins S.F."/>
            <person name="Goodstein D.M."/>
            <person name="Harris C."/>
            <person name="Jackson D.J."/>
            <person name="Leys S.P."/>
            <person name="Shu S."/>
            <person name="Woodcroft B.J."/>
            <person name="Vervoort M."/>
            <person name="Kosik K.S."/>
            <person name="Manning G."/>
            <person name="Degnan B.M."/>
            <person name="Rokhsar D.S."/>
        </authorList>
    </citation>
    <scope>NUCLEOTIDE SEQUENCE [LARGE SCALE GENOMIC DNA]</scope>
</reference>
<comment type="caution">
    <text evidence="9">Lacks conserved residue(s) required for the propagation of feature annotation.</text>
</comment>
<evidence type="ECO:0000256" key="8">
    <source>
        <dbReference type="ARBA" id="ARBA00023180"/>
    </source>
</evidence>
<keyword evidence="7 9" id="KW-1015">Disulfide bond</keyword>
<dbReference type="InterPro" id="IPR036772">
    <property type="entry name" value="SRCR-like_dom_sf"/>
</dbReference>
<dbReference type="InParanoid" id="A0A1X7UAI7"/>
<dbReference type="Pfam" id="PF00530">
    <property type="entry name" value="SRCR"/>
    <property type="match status" value="6"/>
</dbReference>
<feature type="domain" description="SRCR" evidence="12">
    <location>
        <begin position="32"/>
        <end position="130"/>
    </location>
</feature>
<dbReference type="STRING" id="400682.A0A1X7UAI7"/>
<protein>
    <recommendedName>
        <fullName evidence="12">SRCR domain-containing protein</fullName>
    </recommendedName>
</protein>
<feature type="transmembrane region" description="Helical" evidence="10">
    <location>
        <begin position="746"/>
        <end position="774"/>
    </location>
</feature>
<feature type="disulfide bond" evidence="9">
    <location>
        <begin position="102"/>
        <end position="112"/>
    </location>
</feature>
<keyword evidence="2 10" id="KW-0812">Transmembrane</keyword>
<dbReference type="EnsemblMetazoa" id="XM_019999816.1">
    <property type="protein sequence ID" value="XP_019855375.1"/>
    <property type="gene ID" value="LOC105313741"/>
</dbReference>
<dbReference type="Proteomes" id="UP000007879">
    <property type="component" value="Unassembled WGS sequence"/>
</dbReference>
<keyword evidence="6 10" id="KW-0472">Membrane</keyword>
<dbReference type="GO" id="GO:0016020">
    <property type="term" value="C:membrane"/>
    <property type="evidence" value="ECO:0007669"/>
    <property type="project" value="UniProtKB-SubCell"/>
</dbReference>
<dbReference type="PROSITE" id="PS50287">
    <property type="entry name" value="SRCR_2"/>
    <property type="match status" value="6"/>
</dbReference>
<evidence type="ECO:0000256" key="3">
    <source>
        <dbReference type="ARBA" id="ARBA00022729"/>
    </source>
</evidence>
<evidence type="ECO:0000256" key="7">
    <source>
        <dbReference type="ARBA" id="ARBA00023157"/>
    </source>
</evidence>
<evidence type="ECO:0000256" key="5">
    <source>
        <dbReference type="ARBA" id="ARBA00022989"/>
    </source>
</evidence>
<evidence type="ECO:0000256" key="11">
    <source>
        <dbReference type="SAM" id="SignalP"/>
    </source>
</evidence>
<evidence type="ECO:0000313" key="14">
    <source>
        <dbReference type="Proteomes" id="UP000007879"/>
    </source>
</evidence>
<sequence length="887" mass="95520">MPRAGTWPSLSLYLFLAVFLVSGVYSVKHGDIRLAGYGSNSISGRLEVYYNDKWGGVCGGIKFNILTGTVACRQLGLGPSTDIVYYRFGVGSDVSVISDVICTGSEYHLLQCQHSLTTCQPHQVVGLVCSRFVLPYSGSVRLYNSHSSNSAESSSSGQLQLYMNESWRPVSGCGFNEGAADTACRQIGYTSYENFNKIPLSTGSKSWNISSSCDGHDVCLSGCSNITNDTEHCDTHNSVNLSCVFNSSLAGGVYTGNQSSCGLVTDYTGSVRIQSNNDNNNNGLEGIPQVYVNGSWYGLCSHESFNLTSADVLCKQLSYNMAVRTDVISRPNSAPGLILSCTGLEYSVSKCPVLHGAQCTQFRSIKCSNEYPLYGSLRLNSSAGSYGSLHVFDGFLFHPVCDHGFGWTELTVACRQLGYSGAIQTINNSMSGITVHPNSSLPYSFSCSGAEAHLMSCSRHTHSVCRYPYDTVGVQCSSYGPTDPSLGAINSSSGRLTVVVGGVRGTVCGRSFNQLSGHVACRQMGFETISSYRLANSSSSYEFPIALTSVSCSGFESDILSCPHTVTGSGSCTHHDDVVLSCSKERPHADGLVRLMPSEPEASSSNSSSSLVASGRLLISFHGLWMSVCGKFFSGTAADVACKQLNYTRAITYCTNNCTDAPPTDEYVYFAETQCTGREDRLLDCEHEIHNHELCGHEFDVTLSCIKEVTSTTTRTSTTTPTNSVAPTVVGVNPSPSPFFLPIPRLLFYSIVGAVSLLALTCCMCLIICCCVCYRKKKKSVSTSWGPHTNGSIGTNGQYHIYDYPHFNEAERNGKDWEASYESSKSGAGFPLEEDPPRYDDLKFQRSLDSIGENPYQTDTGLYTAGGIAVGSNELILDPGLTNSLDL</sequence>
<accession>A0A1X7UAI7</accession>
<evidence type="ECO:0000256" key="2">
    <source>
        <dbReference type="ARBA" id="ARBA00022692"/>
    </source>
</evidence>
<keyword evidence="3 11" id="KW-0732">Signal</keyword>
<dbReference type="SUPFAM" id="SSF56487">
    <property type="entry name" value="SRCR-like"/>
    <property type="match status" value="6"/>
</dbReference>
<feature type="domain" description="SRCR" evidence="12">
    <location>
        <begin position="377"/>
        <end position="477"/>
    </location>
</feature>
<proteinExistence type="predicted"/>
<feature type="disulfide bond" evidence="9">
    <location>
        <begin position="447"/>
        <end position="457"/>
    </location>
</feature>
<comment type="subcellular location">
    <subcellularLocation>
        <location evidence="1">Membrane</location>
        <topology evidence="1">Single-pass membrane protein</topology>
    </subcellularLocation>
</comment>
<gene>
    <name evidence="13" type="primary">105313741</name>
</gene>
<feature type="disulfide bond" evidence="9">
    <location>
        <begin position="213"/>
        <end position="223"/>
    </location>
</feature>
<feature type="disulfide bond" evidence="9">
    <location>
        <begin position="341"/>
        <end position="351"/>
    </location>
</feature>
<dbReference type="FunFam" id="3.10.250.10:FF:000016">
    <property type="entry name" value="Scavenger receptor cysteine-rich protein type 12"/>
    <property type="match status" value="2"/>
</dbReference>
<dbReference type="OrthoDB" id="536948at2759"/>
<feature type="disulfide bond" evidence="9">
    <location>
        <begin position="401"/>
        <end position="465"/>
    </location>
</feature>
<organism evidence="13">
    <name type="scientific">Amphimedon queenslandica</name>
    <name type="common">Sponge</name>
    <dbReference type="NCBI Taxonomy" id="400682"/>
    <lineage>
        <taxon>Eukaryota</taxon>
        <taxon>Metazoa</taxon>
        <taxon>Porifera</taxon>
        <taxon>Demospongiae</taxon>
        <taxon>Heteroscleromorpha</taxon>
        <taxon>Haplosclerida</taxon>
        <taxon>Niphatidae</taxon>
        <taxon>Amphimedon</taxon>
    </lineage>
</organism>